<evidence type="ECO:0000313" key="5">
    <source>
        <dbReference type="EMBL" id="REG11812.1"/>
    </source>
</evidence>
<dbReference type="Proteomes" id="UP000256388">
    <property type="component" value="Unassembled WGS sequence"/>
</dbReference>
<protein>
    <submittedName>
        <fullName evidence="5">4'-phosphopantetheinyl transferase</fullName>
    </submittedName>
</protein>
<accession>A0A3E0AJK1</accession>
<dbReference type="EMBL" id="QUMS01000001">
    <property type="protein sequence ID" value="REG11812.1"/>
    <property type="molecule type" value="Genomic_DNA"/>
</dbReference>
<reference evidence="5 6" key="1">
    <citation type="submission" date="2018-08" db="EMBL/GenBank/DDBJ databases">
        <title>Genomic Encyclopedia of Type Strains, Phase IV (KMG-IV): sequencing the most valuable type-strain genomes for metagenomic binning, comparative biology and taxonomic classification.</title>
        <authorList>
            <person name="Goeker M."/>
        </authorList>
    </citation>
    <scope>NUCLEOTIDE SEQUENCE [LARGE SCALE GENOMIC DNA]</scope>
    <source>
        <strain evidence="5 6">DSM 23923</strain>
    </source>
</reference>
<dbReference type="GO" id="GO:0000287">
    <property type="term" value="F:magnesium ion binding"/>
    <property type="evidence" value="ECO:0007669"/>
    <property type="project" value="InterPro"/>
</dbReference>
<dbReference type="Pfam" id="PF01648">
    <property type="entry name" value="ACPS"/>
    <property type="match status" value="1"/>
</dbReference>
<dbReference type="Gene3D" id="3.90.470.20">
    <property type="entry name" value="4'-phosphopantetheinyl transferase domain"/>
    <property type="match status" value="2"/>
</dbReference>
<dbReference type="GO" id="GO:0008897">
    <property type="term" value="F:holo-[acyl-carrier-protein] synthase activity"/>
    <property type="evidence" value="ECO:0007669"/>
    <property type="project" value="InterPro"/>
</dbReference>
<feature type="domain" description="4'-phosphopantetheinyl transferase N-terminal" evidence="4">
    <location>
        <begin position="51"/>
        <end position="130"/>
    </location>
</feature>
<feature type="domain" description="4'-phosphopantetheinyl transferase" evidence="3">
    <location>
        <begin position="136"/>
        <end position="212"/>
    </location>
</feature>
<proteinExistence type="inferred from homology"/>
<dbReference type="GO" id="GO:0005829">
    <property type="term" value="C:cytosol"/>
    <property type="evidence" value="ECO:0007669"/>
    <property type="project" value="TreeGrafter"/>
</dbReference>
<evidence type="ECO:0000256" key="1">
    <source>
        <dbReference type="ARBA" id="ARBA00010990"/>
    </source>
</evidence>
<sequence>MVNLSLNMRNEQVGRGLDWHTPTSLPALEAGQAHVWRVRLEAWREQGDLRAILTEDEIARAQRLRIPEKRADFVTARAALRTVLASYIGLTPRQVELAYLPDGKPQLADPLMAARLQFNLSHSGEWMLLALSRGLPLGVDIERIHPLRAQGWALAQLFNRAEREVLNTVPQAYREAAFIAAWTLKEAVGKADGRGIRAQADTTDLLQAWFSQDEAQPYRYGKLAGYSIAQFNPAPGYCAALALAAVQPVQLRFLNLEKARIETV</sequence>
<dbReference type="InterPro" id="IPR037143">
    <property type="entry name" value="4-PPantetheinyl_Trfase_dom_sf"/>
</dbReference>
<organism evidence="5 6">
    <name type="scientific">Pelolinea submarina</name>
    <dbReference type="NCBI Taxonomy" id="913107"/>
    <lineage>
        <taxon>Bacteria</taxon>
        <taxon>Bacillati</taxon>
        <taxon>Chloroflexota</taxon>
        <taxon>Anaerolineae</taxon>
        <taxon>Anaerolineales</taxon>
        <taxon>Anaerolineaceae</taxon>
        <taxon>Pelolinea</taxon>
    </lineage>
</organism>
<dbReference type="SUPFAM" id="SSF56214">
    <property type="entry name" value="4'-phosphopantetheinyl transferase"/>
    <property type="match status" value="2"/>
</dbReference>
<name>A0A3E0AJK1_9CHLR</name>
<evidence type="ECO:0000313" key="6">
    <source>
        <dbReference type="Proteomes" id="UP000256388"/>
    </source>
</evidence>
<dbReference type="PANTHER" id="PTHR12215:SF10">
    <property type="entry name" value="L-AMINOADIPATE-SEMIALDEHYDE DEHYDROGENASE-PHOSPHOPANTETHEINYL TRANSFERASE"/>
    <property type="match status" value="1"/>
</dbReference>
<comment type="similarity">
    <text evidence="1">Belongs to the P-Pant transferase superfamily. Gsp/Sfp/HetI/AcpT family.</text>
</comment>
<dbReference type="Pfam" id="PF22624">
    <property type="entry name" value="AASDHPPT_N"/>
    <property type="match status" value="1"/>
</dbReference>
<dbReference type="PANTHER" id="PTHR12215">
    <property type="entry name" value="PHOSPHOPANTETHEINE TRANSFERASE"/>
    <property type="match status" value="1"/>
</dbReference>
<keyword evidence="6" id="KW-1185">Reference proteome</keyword>
<dbReference type="GO" id="GO:0019878">
    <property type="term" value="P:lysine biosynthetic process via aminoadipic acid"/>
    <property type="evidence" value="ECO:0007669"/>
    <property type="project" value="TreeGrafter"/>
</dbReference>
<dbReference type="InterPro" id="IPR055066">
    <property type="entry name" value="AASDHPPT_N"/>
</dbReference>
<dbReference type="InterPro" id="IPR008278">
    <property type="entry name" value="4-PPantetheinyl_Trfase_dom"/>
</dbReference>
<dbReference type="InterPro" id="IPR050559">
    <property type="entry name" value="P-Pant_transferase_sf"/>
</dbReference>
<evidence type="ECO:0000259" key="3">
    <source>
        <dbReference type="Pfam" id="PF01648"/>
    </source>
</evidence>
<gene>
    <name evidence="5" type="ORF">DFR64_1705</name>
</gene>
<dbReference type="AlphaFoldDB" id="A0A3E0AJK1"/>
<evidence type="ECO:0000256" key="2">
    <source>
        <dbReference type="ARBA" id="ARBA00022679"/>
    </source>
</evidence>
<keyword evidence="2 5" id="KW-0808">Transferase</keyword>
<comment type="caution">
    <text evidence="5">The sequence shown here is derived from an EMBL/GenBank/DDBJ whole genome shotgun (WGS) entry which is preliminary data.</text>
</comment>
<evidence type="ECO:0000259" key="4">
    <source>
        <dbReference type="Pfam" id="PF22624"/>
    </source>
</evidence>